<dbReference type="Proteomes" id="UP000720189">
    <property type="component" value="Unassembled WGS sequence"/>
</dbReference>
<keyword evidence="1" id="KW-0812">Transmembrane</keyword>
<comment type="caution">
    <text evidence="2">The sequence shown here is derived from an EMBL/GenBank/DDBJ whole genome shotgun (WGS) entry which is preliminary data.</text>
</comment>
<reference evidence="2" key="1">
    <citation type="journal article" date="2021" name="Nat. Commun.">
        <title>Genetic determinants of endophytism in the Arabidopsis root mycobiome.</title>
        <authorList>
            <person name="Mesny F."/>
            <person name="Miyauchi S."/>
            <person name="Thiergart T."/>
            <person name="Pickel B."/>
            <person name="Atanasova L."/>
            <person name="Karlsson M."/>
            <person name="Huettel B."/>
            <person name="Barry K.W."/>
            <person name="Haridas S."/>
            <person name="Chen C."/>
            <person name="Bauer D."/>
            <person name="Andreopoulos W."/>
            <person name="Pangilinan J."/>
            <person name="LaButti K."/>
            <person name="Riley R."/>
            <person name="Lipzen A."/>
            <person name="Clum A."/>
            <person name="Drula E."/>
            <person name="Henrissat B."/>
            <person name="Kohler A."/>
            <person name="Grigoriev I.V."/>
            <person name="Martin F.M."/>
            <person name="Hacquard S."/>
        </authorList>
    </citation>
    <scope>NUCLEOTIDE SEQUENCE</scope>
    <source>
        <strain evidence="2">MPI-CAGE-AT-0023</strain>
    </source>
</reference>
<feature type="transmembrane region" description="Helical" evidence="1">
    <location>
        <begin position="558"/>
        <end position="578"/>
    </location>
</feature>
<organism evidence="2 3">
    <name type="scientific">Fusarium redolens</name>
    <dbReference type="NCBI Taxonomy" id="48865"/>
    <lineage>
        <taxon>Eukaryota</taxon>
        <taxon>Fungi</taxon>
        <taxon>Dikarya</taxon>
        <taxon>Ascomycota</taxon>
        <taxon>Pezizomycotina</taxon>
        <taxon>Sordariomycetes</taxon>
        <taxon>Hypocreomycetidae</taxon>
        <taxon>Hypocreales</taxon>
        <taxon>Nectriaceae</taxon>
        <taxon>Fusarium</taxon>
        <taxon>Fusarium redolens species complex</taxon>
    </lineage>
</organism>
<sequence>MSIDSRDVGGWWSAFVKGGFNWRWLDSPRLFYRPKLRYSTQGKYITFDGMGRERLQDELFDATIDPETAEYVELYVQAPADLCLLPNATWKRTVIRNVAPLFVRCANIPFSYVPEDRRYSFSSYKPEDWAAVAFMWIPSMLLLQLTPAGKNSLMYVPLLYGGYRYPRLARHYSENRRELAVRREYDPSWASSTIGTYRTLRPRRLCHLNFELQVDEEGNCQEAVVGYNLRFLGPDDNTPYVFVAYTTAQFNIREGTNDYEMLMALALTATGEYIKSIQGAHHKPRAIWMAHSCTPIDKYLADDGTECWIDANTPRGRVLQEKLMNDDTYSISDVLRGAERVIIIAGNPLRPSSKDPLKEWGERVWTLPEILLAKGDSVSVYYSLHDGGKIESISKSMLPSLAWEDSAQSRQLIDHFTNLHLSRLELMKITVECLMSRNLKSLYAGDRTYALMGLLRIRPPIDTTDTSFQAFARLSLPQDNDRLMERLICLLPNDLSESWELMTDQYRCSLWDIEPDTQVCGVGENDSVIISGAKGALIQWEMFSPVETIQRQTMKRMVFLLIVIYSPFLFYTSIGLISASNKTAGGILLAITLIFLMLPSPYYIWKINGGKIHASEPCFFGVEGYLPISIIEERIFGMCLNRLQWSPYGSPLSRHIEGTPTNERHIQYSDSASGSQILPKQAGTIKTYPVIPIDPTSRCVHCAGQPNCNYHETVASIREKSRSHMGRQKVFTLVDTFNMTVMLFSAERPPIGLIVGGSEGGMKRAIACSLDLATGALYRETVIRIPTRCAERMDALGRVRLGLRRPFLESDVTLGYKKPNHHPPSRGSFELNMHGQNVQSEHSIYGSNQQLHPRPPSPPR</sequence>
<dbReference type="EMBL" id="JAGMUX010000011">
    <property type="protein sequence ID" value="KAH7244533.1"/>
    <property type="molecule type" value="Genomic_DNA"/>
</dbReference>
<gene>
    <name evidence="2" type="ORF">BKA55DRAFT_516133</name>
</gene>
<feature type="transmembrane region" description="Helical" evidence="1">
    <location>
        <begin position="584"/>
        <end position="605"/>
    </location>
</feature>
<protein>
    <submittedName>
        <fullName evidence="2">Uncharacterized protein</fullName>
    </submittedName>
</protein>
<keyword evidence="1" id="KW-1133">Transmembrane helix</keyword>
<evidence type="ECO:0000313" key="3">
    <source>
        <dbReference type="Proteomes" id="UP000720189"/>
    </source>
</evidence>
<keyword evidence="3" id="KW-1185">Reference proteome</keyword>
<name>A0A9P9GRV6_FUSRE</name>
<keyword evidence="1" id="KW-0472">Membrane</keyword>
<dbReference type="AlphaFoldDB" id="A0A9P9GRV6"/>
<dbReference type="OrthoDB" id="2624308at2759"/>
<proteinExistence type="predicted"/>
<dbReference type="RefSeq" id="XP_046047756.1">
    <property type="nucleotide sequence ID" value="XM_046188063.1"/>
</dbReference>
<accession>A0A9P9GRV6</accession>
<evidence type="ECO:0000256" key="1">
    <source>
        <dbReference type="SAM" id="Phobius"/>
    </source>
</evidence>
<dbReference type="GeneID" id="70218017"/>
<evidence type="ECO:0000313" key="2">
    <source>
        <dbReference type="EMBL" id="KAH7244533.1"/>
    </source>
</evidence>